<keyword evidence="2" id="KW-0862">Zinc</keyword>
<keyword evidence="2" id="KW-0863">Zinc-finger</keyword>
<reference evidence="6 7" key="1">
    <citation type="journal article" date="2012" name="Genome Biol.">
        <title>Genome and low-iron response of an oceanic diatom adapted to chronic iron limitation.</title>
        <authorList>
            <person name="Lommer M."/>
            <person name="Specht M."/>
            <person name="Roy A.S."/>
            <person name="Kraemer L."/>
            <person name="Andreson R."/>
            <person name="Gutowska M.A."/>
            <person name="Wolf J."/>
            <person name="Bergner S.V."/>
            <person name="Schilhabel M.B."/>
            <person name="Klostermeier U.C."/>
            <person name="Beiko R.G."/>
            <person name="Rosenstiel P."/>
            <person name="Hippler M."/>
            <person name="Laroche J."/>
        </authorList>
    </citation>
    <scope>NUCLEOTIDE SEQUENCE [LARGE SCALE GENOMIC DNA]</scope>
    <source>
        <strain evidence="6 7">CCMP1005</strain>
    </source>
</reference>
<evidence type="ECO:0000256" key="2">
    <source>
        <dbReference type="PROSITE-ProRule" id="PRU00175"/>
    </source>
</evidence>
<feature type="compositionally biased region" description="Basic and acidic residues" evidence="3">
    <location>
        <begin position="961"/>
        <end position="970"/>
    </location>
</feature>
<feature type="region of interest" description="Disordered" evidence="3">
    <location>
        <begin position="600"/>
        <end position="669"/>
    </location>
</feature>
<comment type="similarity">
    <text evidence="1">Belongs to the sel-1 family.</text>
</comment>
<keyword evidence="4" id="KW-0732">Signal</keyword>
<feature type="compositionally biased region" description="Basic residues" evidence="3">
    <location>
        <begin position="642"/>
        <end position="651"/>
    </location>
</feature>
<keyword evidence="7" id="KW-1185">Reference proteome</keyword>
<comment type="caution">
    <text evidence="6">The sequence shown here is derived from an EMBL/GenBank/DDBJ whole genome shotgun (WGS) entry which is preliminary data.</text>
</comment>
<organism evidence="6 7">
    <name type="scientific">Thalassiosira oceanica</name>
    <name type="common">Marine diatom</name>
    <dbReference type="NCBI Taxonomy" id="159749"/>
    <lineage>
        <taxon>Eukaryota</taxon>
        <taxon>Sar</taxon>
        <taxon>Stramenopiles</taxon>
        <taxon>Ochrophyta</taxon>
        <taxon>Bacillariophyta</taxon>
        <taxon>Coscinodiscophyceae</taxon>
        <taxon>Thalassiosirophycidae</taxon>
        <taxon>Thalassiosirales</taxon>
        <taxon>Thalassiosiraceae</taxon>
        <taxon>Thalassiosira</taxon>
    </lineage>
</organism>
<feature type="compositionally biased region" description="Polar residues" evidence="3">
    <location>
        <begin position="784"/>
        <end position="796"/>
    </location>
</feature>
<keyword evidence="2" id="KW-0479">Metal-binding</keyword>
<feature type="region of interest" description="Disordered" evidence="3">
    <location>
        <begin position="741"/>
        <end position="833"/>
    </location>
</feature>
<feature type="compositionally biased region" description="Polar residues" evidence="3">
    <location>
        <begin position="869"/>
        <end position="881"/>
    </location>
</feature>
<dbReference type="EMBL" id="AGNL01045897">
    <property type="protein sequence ID" value="EJK48391.1"/>
    <property type="molecule type" value="Genomic_DNA"/>
</dbReference>
<feature type="region of interest" description="Disordered" evidence="3">
    <location>
        <begin position="36"/>
        <end position="114"/>
    </location>
</feature>
<feature type="region of interest" description="Disordered" evidence="3">
    <location>
        <begin position="856"/>
        <end position="881"/>
    </location>
</feature>
<name>K0RHG2_THAOC</name>
<feature type="signal peptide" evidence="4">
    <location>
        <begin position="1"/>
        <end position="30"/>
    </location>
</feature>
<evidence type="ECO:0000256" key="1">
    <source>
        <dbReference type="ARBA" id="ARBA00038101"/>
    </source>
</evidence>
<dbReference type="InterPro" id="IPR006597">
    <property type="entry name" value="Sel1-like"/>
</dbReference>
<dbReference type="InterPro" id="IPR001841">
    <property type="entry name" value="Znf_RING"/>
</dbReference>
<dbReference type="PANTHER" id="PTHR11102">
    <property type="entry name" value="SEL-1-LIKE PROTEIN"/>
    <property type="match status" value="1"/>
</dbReference>
<dbReference type="GO" id="GO:0008270">
    <property type="term" value="F:zinc ion binding"/>
    <property type="evidence" value="ECO:0007669"/>
    <property type="project" value="UniProtKB-KW"/>
</dbReference>
<sequence>MATGGPQILTGLLLGHVLPVLPVLCPAGLAQSQSSHIRLPSASHNPSSETARETEAPATPASRGTGEGRRTRTGEDKKREATASSMFVFGSAAKADADGDDGGRGKASSTTDEAPSFAFDASFLPAVTATPTANDDDEPIAGGRFKFNVPPSQAATEGGVTGDSTPLFGSTLKSRQEVGAGVKTVKTQTKREEATDGGSGEQGAPVAMHSSVASAANPLPDVVTEEELINSGHELPVGYTCPLCCLPIALPVGKHSMFKSCCMKMVCHGCIHASAKRGMGNMCPFCRTPTPDSDAAILAQVRKRVEAKDPKAIEFLARTYYNGKYGLKQETSRAIELWTESAILGDLDAHYRLGVRYYKGKDVEQDVARGIRHWQYAAIQGHPESRCSLGLHECVEGNYELTVQHLMISAKMGYQDSLNGFKLMFKKGHATKAQYAEALKGYQDALEETKSHQREEAKAFFNGTPPANTPIQDFRNSFSRVHQPLDRTVVLPTRGVLRGRNGAAPRALEFLHSAPVAIRLRCSNLGRALAPRELEHDYGNVSAYVKSPHELLVRVPNVDPKIEVFAAGGVGKARPGPPAVDGSLHPRGGAMPRRVFISPHPSRKTEWGAATGECHISTSGGEAGKRGEVAPRSEAPVGSSSPRRHRTSSRRAPKDDANGGRGSGTTRGRAYGIVGEVPLGRVPSPTSCPDVPLQNAALLSTLPSLPASRRCTPSSSVHLGRQRGGLPPSVGAAVCGTLSPSIAGRAPARQPRTPPPNNHTVDAAPRGEGLGALVSTLPPEAADSSASPRPTATSRLGSDGPPPGRGASTSASPCPTAKLQASTANPPPGDKLPSIRVRARKAARPRLGRLGHALATRGTGAVGPRGVGTRQTRNPLASSLPTSSGCGVGRLLYHAARQCSGVGRHEKTGARTEARSQRPKTGAKRTPIVPLLQPRQRQTLERTRREKQIQSMFVFGSAAKADADGDEGGRGKASSTTATDGAPSFAFDASFLPAVTATPTANDDDKPVEGGFKFNVPPSQAATARGEAGDTSPLFGSTFKSRQEVGAGVKAQTKYEEATGEISGEQGAPIAMHCSVASAGFLLREPVTQEELMNSGHELPERYTCPLCCLPIALPAPKHSKVKPCCMKTVCNGCIHASRLRGMEKICAFCRTPTPKRGAAATLALVRKRVDARDPKATEILAYAYCHGKHGLQQDIPRAIELWTEAARLAIQGHPDSRHMLGFLEYNNGNHELAVQHWMISAKLGCEQSLNVIKKMVMEGDATKAHYAEALGGYQNALKETKSPQREEAKAFFSRSG</sequence>
<gene>
    <name evidence="6" type="ORF">THAOC_32815</name>
</gene>
<proteinExistence type="inferred from homology"/>
<dbReference type="SUPFAM" id="SSF81901">
    <property type="entry name" value="HCP-like"/>
    <property type="match status" value="2"/>
</dbReference>
<feature type="region of interest" description="Disordered" evidence="3">
    <location>
        <begin position="960"/>
        <end position="983"/>
    </location>
</feature>
<feature type="compositionally biased region" description="Polar residues" evidence="3">
    <location>
        <begin position="807"/>
        <end position="824"/>
    </location>
</feature>
<evidence type="ECO:0000313" key="7">
    <source>
        <dbReference type="Proteomes" id="UP000266841"/>
    </source>
</evidence>
<accession>K0RHG2</accession>
<dbReference type="PANTHER" id="PTHR11102:SF160">
    <property type="entry name" value="ERAD-ASSOCIATED E3 UBIQUITIN-PROTEIN LIGASE COMPONENT HRD3"/>
    <property type="match status" value="1"/>
</dbReference>
<feature type="compositionally biased region" description="Polar residues" evidence="3">
    <location>
        <begin position="36"/>
        <end position="46"/>
    </location>
</feature>
<feature type="compositionally biased region" description="Basic and acidic residues" evidence="3">
    <location>
        <begin position="66"/>
        <end position="81"/>
    </location>
</feature>
<evidence type="ECO:0000256" key="3">
    <source>
        <dbReference type="SAM" id="MobiDB-lite"/>
    </source>
</evidence>
<evidence type="ECO:0000259" key="5">
    <source>
        <dbReference type="PROSITE" id="PS50089"/>
    </source>
</evidence>
<dbReference type="PROSITE" id="PS50089">
    <property type="entry name" value="ZF_RING_2"/>
    <property type="match status" value="1"/>
</dbReference>
<evidence type="ECO:0000313" key="6">
    <source>
        <dbReference type="EMBL" id="EJK48391.1"/>
    </source>
</evidence>
<dbReference type="InterPro" id="IPR050767">
    <property type="entry name" value="Sel1_AlgK"/>
</dbReference>
<dbReference type="Proteomes" id="UP000266841">
    <property type="component" value="Unassembled WGS sequence"/>
</dbReference>
<dbReference type="Gene3D" id="1.25.40.10">
    <property type="entry name" value="Tetratricopeptide repeat domain"/>
    <property type="match status" value="2"/>
</dbReference>
<feature type="compositionally biased region" description="Basic and acidic residues" evidence="3">
    <location>
        <begin position="903"/>
        <end position="916"/>
    </location>
</feature>
<feature type="domain" description="RING-type" evidence="5">
    <location>
        <begin position="241"/>
        <end position="287"/>
    </location>
</feature>
<dbReference type="SMART" id="SM00671">
    <property type="entry name" value="SEL1"/>
    <property type="match status" value="4"/>
</dbReference>
<feature type="chain" id="PRO_5003836314" description="RING-type domain-containing protein" evidence="4">
    <location>
        <begin position="31"/>
        <end position="1297"/>
    </location>
</feature>
<evidence type="ECO:0000256" key="4">
    <source>
        <dbReference type="SAM" id="SignalP"/>
    </source>
</evidence>
<dbReference type="Pfam" id="PF08238">
    <property type="entry name" value="Sel1"/>
    <property type="match status" value="3"/>
</dbReference>
<protein>
    <recommendedName>
        <fullName evidence="5">RING-type domain-containing protein</fullName>
    </recommendedName>
</protein>
<feature type="region of interest" description="Disordered" evidence="3">
    <location>
        <begin position="903"/>
        <end position="924"/>
    </location>
</feature>
<dbReference type="InterPro" id="IPR011990">
    <property type="entry name" value="TPR-like_helical_dom_sf"/>
</dbReference>
<feature type="compositionally biased region" description="Basic and acidic residues" evidence="3">
    <location>
        <begin position="95"/>
        <end position="104"/>
    </location>
</feature>
<feature type="region of interest" description="Disordered" evidence="3">
    <location>
        <begin position="179"/>
        <end position="205"/>
    </location>
</feature>